<dbReference type="CDD" id="cd13717">
    <property type="entry name" value="PBP2_iGluR_putative"/>
    <property type="match status" value="1"/>
</dbReference>
<feature type="disulfide bond" evidence="15">
    <location>
        <begin position="788"/>
        <end position="845"/>
    </location>
</feature>
<evidence type="ECO:0000256" key="14">
    <source>
        <dbReference type="PIRSR" id="PIRSR601508-2"/>
    </source>
</evidence>
<feature type="region of interest" description="Disordered" evidence="16">
    <location>
        <begin position="1182"/>
        <end position="1267"/>
    </location>
</feature>
<comment type="similarity">
    <text evidence="2">Belongs to the glutamate-gated ion channel (TC 1.A.10.1) family.</text>
</comment>
<keyword evidence="11" id="KW-1071">Ligand-gated ion channel</keyword>
<evidence type="ECO:0000256" key="9">
    <source>
        <dbReference type="ARBA" id="ARBA00023170"/>
    </source>
</evidence>
<feature type="region of interest" description="Disordered" evidence="16">
    <location>
        <begin position="1562"/>
        <end position="1581"/>
    </location>
</feature>
<dbReference type="Pfam" id="PF10613">
    <property type="entry name" value="Lig_chan-Glu_bd"/>
    <property type="match status" value="1"/>
</dbReference>
<dbReference type="GO" id="GO:0005886">
    <property type="term" value="C:plasma membrane"/>
    <property type="evidence" value="ECO:0007669"/>
    <property type="project" value="UniProtKB-SubCell"/>
</dbReference>
<evidence type="ECO:0000256" key="7">
    <source>
        <dbReference type="ARBA" id="ARBA00023065"/>
    </source>
</evidence>
<evidence type="ECO:0000256" key="4">
    <source>
        <dbReference type="ARBA" id="ARBA00022475"/>
    </source>
</evidence>
<evidence type="ECO:0000256" key="1">
    <source>
        <dbReference type="ARBA" id="ARBA00004651"/>
    </source>
</evidence>
<evidence type="ECO:0000256" key="11">
    <source>
        <dbReference type="ARBA" id="ARBA00023286"/>
    </source>
</evidence>
<feature type="transmembrane region" description="Helical" evidence="17">
    <location>
        <begin position="862"/>
        <end position="884"/>
    </location>
</feature>
<dbReference type="Proteomes" id="UP000242457">
    <property type="component" value="Unassembled WGS sequence"/>
</dbReference>
<accession>A0A2A3E8F7</accession>
<evidence type="ECO:0000256" key="16">
    <source>
        <dbReference type="SAM" id="MobiDB-lite"/>
    </source>
</evidence>
<keyword evidence="3" id="KW-0813">Transport</keyword>
<feature type="transmembrane region" description="Helical" evidence="17">
    <location>
        <begin position="573"/>
        <end position="591"/>
    </location>
</feature>
<dbReference type="PANTHER" id="PTHR18966">
    <property type="entry name" value="IONOTROPIC GLUTAMATE RECEPTOR"/>
    <property type="match status" value="1"/>
</dbReference>
<evidence type="ECO:0000259" key="18">
    <source>
        <dbReference type="SMART" id="SM00079"/>
    </source>
</evidence>
<dbReference type="EMBL" id="KZ288325">
    <property type="protein sequence ID" value="PBC28053.1"/>
    <property type="molecule type" value="Genomic_DNA"/>
</dbReference>
<feature type="transmembrane region" description="Helical" evidence="17">
    <location>
        <begin position="54"/>
        <end position="75"/>
    </location>
</feature>
<dbReference type="GO" id="GO:0015276">
    <property type="term" value="F:ligand-gated monoatomic ion channel activity"/>
    <property type="evidence" value="ECO:0007669"/>
    <property type="project" value="InterPro"/>
</dbReference>
<feature type="binding site" evidence="13">
    <location>
        <position position="528"/>
    </location>
    <ligand>
        <name>L-glutamate</name>
        <dbReference type="ChEBI" id="CHEBI:29985"/>
    </ligand>
</feature>
<feature type="domain" description="Ionotropic glutamate receptor L-glutamate and glycine-binding" evidence="19">
    <location>
        <begin position="447"/>
        <end position="517"/>
    </location>
</feature>
<feature type="domain" description="Ionotropic glutamate receptor C-terminal" evidence="18">
    <location>
        <begin position="452"/>
        <end position="839"/>
    </location>
</feature>
<evidence type="ECO:0000256" key="2">
    <source>
        <dbReference type="ARBA" id="ARBA00008685"/>
    </source>
</evidence>
<evidence type="ECO:0000259" key="19">
    <source>
        <dbReference type="SMART" id="SM00918"/>
    </source>
</evidence>
<evidence type="ECO:0000256" key="6">
    <source>
        <dbReference type="ARBA" id="ARBA00022989"/>
    </source>
</evidence>
<sequence>MHLAGNKDYTLMDEGVIFIRELAGAGVVIVVDTVLRLVYLFPRKAFVHPVPTPFSSAMSTTPVAVCALLLTFLGVSISQVPMNMLIVIEEPDKSILNILNEALPQAEKNYGNDIISVHISTIEVERSNIDASFKKVCAALFKGISIVLDMTWTGWDNLRIMADENGIIYKRGDSNINPYIQAIDDLLMLKNATDVALIFEDERELNQSLYYLIGNSILRLIVIDEFTEKTVSKIKSMRPSPSYYAIYASTAKMEDFFKTAVQGGLVKRNGIWKLIFTDNSYKDFKYINGDLQLNVSITVLWMKMDVCCKLIGESLCNCPSDIKIFSNYFKRLVGLIVSLMSELQASGISVEPKSGKCFSNKNQSSNVTIEAFNKNILAKLGGNDTFEYWSEKGMITYKAEIELEILENGLLEPLATWTRNEKIREAENKKILPAKRFFRIGITPSVPWIIPKIDPATGKVMKNENGNDMWDGYCIDFVKKLSEEMQFDYDLVVPQDRQFGKKLPNGQWNGLIGDLAKGETDIIVAALTMTSEREEVIDFVAPYFEQSGLLIVMRKPVRKPSLFKFMTVLKVEVWLSIVGALTLTGIMIWILDKYSPYSARNNKQLYPYPCREFTLKESFWFALTSFTPQGGGEAPKALSSRILVAAYWLFVVLMLATFTANLAAFLTVERMQSPVQSLEQLARQSRINYTVVANSSQHQYFINMKNAEDKLYTVWKEITLNNTSDEVEYRVWDYPIKEQYGHILQAITQVGPVANSVEGFRKVIESENAEFAFIHDSSEIRYEVTKNCNLTEVGEVFAEQPYAIAVQQGSHLQEEISRKILDLQKDRYFEMLASKYWNQSQKAQCLNSDDNEGITLESLGGVFIATLFGLALAMITLAGEVFYYRKRNTETEKPTKDKRKVKKLNNKIIQNLTKMKPAPICLSLAICWTSANAKIYDNRFKSTDDHSWIRRSREAPYDFASSSEPLPPSYASFLESRRNHRAAFDSSDSVKPKDWFSFSASKKVPTENKNLKKVSSPFYTITDKDSQKYKDMVMKSGVPYCQEIRTRRVNKDSDAKDSMICYKCKNPKNGASYEQCSYASQPSTGSSNVEQRASRFRNRRSNSDEAFPGFKDYRRDDNPYRFNDKIFSEATDDVPAEYKNKNEKCEKVIKDSMMCMVCKDTKSNAKYEQCTYIRQPAEKKYTYTKSSSLKSPKESEENGKRSNRRYFETKPVKEEHSSSEDKEDKEEEKESREEYKDSTSNCKKIQKDSKTCTVCKDPKTGGNYERCSYAYEPNDKVYKFSRTKSFGYPASSFKDDDSSESSQDEEKRSKSELEEYKRDYSIPESYYDKSHSSPHLTTYFKDDESRPSYRQAASQNSKLISDDDDYLSGYEKSKSESEKVAKSIEPSHCKEVQKDSMTCKICKDPKTGSNSEQCSYKYQPSDKSYSYSKSRSIGSPTESNDKSYDESEKKETQKLPYEKEGYDYSSDKSSYITDQAGEREFPTSDESKSEVMEKPLKSAPKKSDVGFYDAFKKKEEIQKVLQEFQKEDRSNCKKLMRDKMTCYQCVDDNGFKKEECAFVTSEEPAEEKINREEPSKKIPRSVIENLDDVPIEPEAAASEKVYVQRELPPNKSSGKTEASKETEPYEYVEETKPVFDKILGFTLPAYMLSTSEHEEEFDKIMSGKI</sequence>
<evidence type="ECO:0000256" key="8">
    <source>
        <dbReference type="ARBA" id="ARBA00023136"/>
    </source>
</evidence>
<dbReference type="SUPFAM" id="SSF53850">
    <property type="entry name" value="Periplasmic binding protein-like II"/>
    <property type="match status" value="1"/>
</dbReference>
<dbReference type="InterPro" id="IPR015683">
    <property type="entry name" value="Ionotropic_Glu_rcpt"/>
</dbReference>
<dbReference type="FunFam" id="1.10.287.70:FF:000143">
    <property type="entry name" value="Probable glutamate receptor"/>
    <property type="match status" value="1"/>
</dbReference>
<keyword evidence="12" id="KW-0407">Ion channel</keyword>
<feature type="region of interest" description="Disordered" evidence="16">
    <location>
        <begin position="1595"/>
        <end position="1627"/>
    </location>
</feature>
<feature type="transmembrane region" description="Helical" evidence="17">
    <location>
        <begin position="645"/>
        <end position="668"/>
    </location>
</feature>
<dbReference type="InterPro" id="IPR001320">
    <property type="entry name" value="Iontro_rcpt_C"/>
</dbReference>
<gene>
    <name evidence="20" type="ORF">APICC_06747</name>
</gene>
<evidence type="ECO:0000256" key="15">
    <source>
        <dbReference type="PIRSR" id="PIRSR601508-3"/>
    </source>
</evidence>
<keyword evidence="7" id="KW-0406">Ion transport</keyword>
<evidence type="ECO:0000256" key="3">
    <source>
        <dbReference type="ARBA" id="ARBA00022448"/>
    </source>
</evidence>
<proteinExistence type="inferred from homology"/>
<dbReference type="PRINTS" id="PR00177">
    <property type="entry name" value="NMDARECEPTOR"/>
</dbReference>
<dbReference type="FunFam" id="3.40.190.10:FF:000160">
    <property type="entry name" value="GLutamate Receptor family (AMPA)"/>
    <property type="match status" value="1"/>
</dbReference>
<feature type="transmembrane region" description="Helical" evidence="17">
    <location>
        <begin position="21"/>
        <end position="42"/>
    </location>
</feature>
<dbReference type="GO" id="GO:0038023">
    <property type="term" value="F:signaling receptor activity"/>
    <property type="evidence" value="ECO:0007669"/>
    <property type="project" value="InterPro"/>
</dbReference>
<organism evidence="20 21">
    <name type="scientific">Apis cerana cerana</name>
    <name type="common">Oriental honeybee</name>
    <dbReference type="NCBI Taxonomy" id="94128"/>
    <lineage>
        <taxon>Eukaryota</taxon>
        <taxon>Metazoa</taxon>
        <taxon>Ecdysozoa</taxon>
        <taxon>Arthropoda</taxon>
        <taxon>Hexapoda</taxon>
        <taxon>Insecta</taxon>
        <taxon>Pterygota</taxon>
        <taxon>Neoptera</taxon>
        <taxon>Endopterygota</taxon>
        <taxon>Hymenoptera</taxon>
        <taxon>Apocrita</taxon>
        <taxon>Aculeata</taxon>
        <taxon>Apoidea</taxon>
        <taxon>Anthophila</taxon>
        <taxon>Apidae</taxon>
        <taxon>Apis</taxon>
    </lineage>
</organism>
<feature type="compositionally biased region" description="Basic and acidic residues" evidence="16">
    <location>
        <begin position="1566"/>
        <end position="1576"/>
    </location>
</feature>
<protein>
    <submittedName>
        <fullName evidence="20">Glutamate receptor, ionotropic kainate</fullName>
    </submittedName>
</protein>
<feature type="compositionally biased region" description="Basic and acidic residues" evidence="16">
    <location>
        <begin position="1476"/>
        <end position="1500"/>
    </location>
</feature>
<feature type="compositionally biased region" description="Basic and acidic residues" evidence="16">
    <location>
        <begin position="1617"/>
        <end position="1627"/>
    </location>
</feature>
<feature type="region of interest" description="Disordered" evidence="16">
    <location>
        <begin position="1287"/>
        <end position="1388"/>
    </location>
</feature>
<dbReference type="InterPro" id="IPR001508">
    <property type="entry name" value="Iono_Glu_rcpt_met"/>
</dbReference>
<keyword evidence="6 17" id="KW-1133">Transmembrane helix</keyword>
<feature type="site" description="Crucial to convey clamshell closure to channel opening" evidence="14">
    <location>
        <position position="675"/>
    </location>
</feature>
<feature type="compositionally biased region" description="Basic and acidic residues" evidence="16">
    <location>
        <begin position="1191"/>
        <end position="1237"/>
    </location>
</feature>
<feature type="compositionally biased region" description="Basic and acidic residues" evidence="16">
    <location>
        <begin position="1371"/>
        <end position="1388"/>
    </location>
</feature>
<dbReference type="SMART" id="SM00918">
    <property type="entry name" value="Lig_chan-Glu_bd"/>
    <property type="match status" value="1"/>
</dbReference>
<dbReference type="OrthoDB" id="1734063at2759"/>
<evidence type="ECO:0000313" key="20">
    <source>
        <dbReference type="EMBL" id="PBC28053.1"/>
    </source>
</evidence>
<evidence type="ECO:0000256" key="5">
    <source>
        <dbReference type="ARBA" id="ARBA00022692"/>
    </source>
</evidence>
<evidence type="ECO:0000256" key="12">
    <source>
        <dbReference type="ARBA" id="ARBA00023303"/>
    </source>
</evidence>
<feature type="region of interest" description="Disordered" evidence="16">
    <location>
        <begin position="1079"/>
        <end position="1112"/>
    </location>
</feature>
<feature type="compositionally biased region" description="Basic and acidic residues" evidence="16">
    <location>
        <begin position="1439"/>
        <end position="1466"/>
    </location>
</feature>
<keyword evidence="8 17" id="KW-0472">Membrane</keyword>
<name>A0A2A3E8F7_APICC</name>
<evidence type="ECO:0000256" key="10">
    <source>
        <dbReference type="ARBA" id="ARBA00023180"/>
    </source>
</evidence>
<feature type="compositionally biased region" description="Polar residues" evidence="16">
    <location>
        <begin position="1079"/>
        <end position="1091"/>
    </location>
</feature>
<keyword evidence="15" id="KW-1015">Disulfide bond</keyword>
<keyword evidence="4" id="KW-1003">Cell membrane</keyword>
<dbReference type="STRING" id="94128.A0A2A3E8F7"/>
<dbReference type="Gene3D" id="3.40.190.10">
    <property type="entry name" value="Periplasmic binding protein-like II"/>
    <property type="match status" value="3"/>
</dbReference>
<comment type="subcellular location">
    <subcellularLocation>
        <location evidence="1">Cell membrane</location>
        <topology evidence="1">Multi-pass membrane protein</topology>
    </subcellularLocation>
</comment>
<keyword evidence="10" id="KW-0325">Glycoprotein</keyword>
<evidence type="ECO:0000256" key="13">
    <source>
        <dbReference type="PIRSR" id="PIRSR601508-1"/>
    </source>
</evidence>
<feature type="compositionally biased region" description="Basic and acidic residues" evidence="16">
    <location>
        <begin position="1304"/>
        <end position="1331"/>
    </location>
</feature>
<dbReference type="SMART" id="SM00079">
    <property type="entry name" value="PBPe"/>
    <property type="match status" value="1"/>
</dbReference>
<feature type="binding site" evidence="13">
    <location>
        <position position="696"/>
    </location>
    <ligand>
        <name>L-glutamate</name>
        <dbReference type="ChEBI" id="CHEBI:29985"/>
    </ligand>
</feature>
<dbReference type="InterPro" id="IPR019594">
    <property type="entry name" value="Glu/Gly-bd"/>
</dbReference>
<keyword evidence="5 17" id="KW-0812">Transmembrane</keyword>
<dbReference type="Gene3D" id="1.10.287.70">
    <property type="match status" value="1"/>
</dbReference>
<dbReference type="FunFam" id="3.40.190.10:FF:000024">
    <property type="entry name" value="Glutamate receptor, ionotropic, delta 1"/>
    <property type="match status" value="1"/>
</dbReference>
<keyword evidence="9 20" id="KW-0675">Receptor</keyword>
<feature type="compositionally biased region" description="Low complexity" evidence="16">
    <location>
        <begin position="1415"/>
        <end position="1435"/>
    </location>
</feature>
<evidence type="ECO:0000256" key="17">
    <source>
        <dbReference type="SAM" id="Phobius"/>
    </source>
</evidence>
<evidence type="ECO:0000313" key="21">
    <source>
        <dbReference type="Proteomes" id="UP000242457"/>
    </source>
</evidence>
<dbReference type="Pfam" id="PF00060">
    <property type="entry name" value="Lig_chan"/>
    <property type="match status" value="1"/>
</dbReference>
<feature type="binding site" evidence="13">
    <location>
        <position position="776"/>
    </location>
    <ligand>
        <name>L-glutamate</name>
        <dbReference type="ChEBI" id="CHEBI:29985"/>
    </ligand>
</feature>
<feature type="region of interest" description="Disordered" evidence="16">
    <location>
        <begin position="1400"/>
        <end position="1500"/>
    </location>
</feature>
<feature type="binding site" evidence="13">
    <location>
        <position position="533"/>
    </location>
    <ligand>
        <name>L-glutamate</name>
        <dbReference type="ChEBI" id="CHEBI:29985"/>
    </ligand>
</feature>
<keyword evidence="21" id="KW-1185">Reference proteome</keyword>
<dbReference type="SUPFAM" id="SSF81324">
    <property type="entry name" value="Voltage-gated potassium channels"/>
    <property type="match status" value="1"/>
</dbReference>
<reference evidence="20 21" key="1">
    <citation type="submission" date="2014-07" db="EMBL/GenBank/DDBJ databases">
        <title>Genomic and transcriptomic analysis on Apis cerana provide comprehensive insights into honey bee biology.</title>
        <authorList>
            <person name="Diao Q."/>
            <person name="Sun L."/>
            <person name="Zheng H."/>
            <person name="Zheng H."/>
            <person name="Xu S."/>
            <person name="Wang S."/>
            <person name="Zeng Z."/>
            <person name="Hu F."/>
            <person name="Su S."/>
            <person name="Wu J."/>
        </authorList>
    </citation>
    <scope>NUCLEOTIDE SEQUENCE [LARGE SCALE GENOMIC DNA]</scope>
    <source>
        <tissue evidence="20">Pupae without intestine</tissue>
    </source>
</reference>